<dbReference type="AlphaFoldDB" id="A0A2P2NHS4"/>
<name>A0A2P2NHS4_RHIMU</name>
<evidence type="ECO:0000313" key="1">
    <source>
        <dbReference type="EMBL" id="MBX42041.1"/>
    </source>
</evidence>
<proteinExistence type="predicted"/>
<accession>A0A2P2NHS4</accession>
<reference evidence="1" key="1">
    <citation type="submission" date="2018-02" db="EMBL/GenBank/DDBJ databases">
        <title>Rhizophora mucronata_Transcriptome.</title>
        <authorList>
            <person name="Meera S.P."/>
            <person name="Sreeshan A."/>
            <person name="Augustine A."/>
        </authorList>
    </citation>
    <scope>NUCLEOTIDE SEQUENCE</scope>
    <source>
        <tissue evidence="1">Leaf</tissue>
    </source>
</reference>
<dbReference type="EMBL" id="GGEC01061557">
    <property type="protein sequence ID" value="MBX42041.1"/>
    <property type="molecule type" value="Transcribed_RNA"/>
</dbReference>
<organism evidence="1">
    <name type="scientific">Rhizophora mucronata</name>
    <name type="common">Asiatic mangrove</name>
    <dbReference type="NCBI Taxonomy" id="61149"/>
    <lineage>
        <taxon>Eukaryota</taxon>
        <taxon>Viridiplantae</taxon>
        <taxon>Streptophyta</taxon>
        <taxon>Embryophyta</taxon>
        <taxon>Tracheophyta</taxon>
        <taxon>Spermatophyta</taxon>
        <taxon>Magnoliopsida</taxon>
        <taxon>eudicotyledons</taxon>
        <taxon>Gunneridae</taxon>
        <taxon>Pentapetalae</taxon>
        <taxon>rosids</taxon>
        <taxon>fabids</taxon>
        <taxon>Malpighiales</taxon>
        <taxon>Rhizophoraceae</taxon>
        <taxon>Rhizophora</taxon>
    </lineage>
</organism>
<sequence>MDIWTHELSSLLKLVGS</sequence>
<protein>
    <submittedName>
        <fullName evidence="1">Uncharacterized protein</fullName>
    </submittedName>
</protein>